<gene>
    <name evidence="2" type="ORF">HanXRQr2_Chr10g0449771</name>
</gene>
<dbReference type="SUPFAM" id="SSF81383">
    <property type="entry name" value="F-box domain"/>
    <property type="match status" value="1"/>
</dbReference>
<reference evidence="2" key="1">
    <citation type="journal article" date="2017" name="Nature">
        <title>The sunflower genome provides insights into oil metabolism, flowering and Asterid evolution.</title>
        <authorList>
            <person name="Badouin H."/>
            <person name="Gouzy J."/>
            <person name="Grassa C.J."/>
            <person name="Murat F."/>
            <person name="Staton S.E."/>
            <person name="Cottret L."/>
            <person name="Lelandais-Briere C."/>
            <person name="Owens G.L."/>
            <person name="Carrere S."/>
            <person name="Mayjonade B."/>
            <person name="Legrand L."/>
            <person name="Gill N."/>
            <person name="Kane N.C."/>
            <person name="Bowers J.E."/>
            <person name="Hubner S."/>
            <person name="Bellec A."/>
            <person name="Berard A."/>
            <person name="Berges H."/>
            <person name="Blanchet N."/>
            <person name="Boniface M.C."/>
            <person name="Brunel D."/>
            <person name="Catrice O."/>
            <person name="Chaidir N."/>
            <person name="Claudel C."/>
            <person name="Donnadieu C."/>
            <person name="Faraut T."/>
            <person name="Fievet G."/>
            <person name="Helmstetter N."/>
            <person name="King M."/>
            <person name="Knapp S.J."/>
            <person name="Lai Z."/>
            <person name="Le Paslier M.C."/>
            <person name="Lippi Y."/>
            <person name="Lorenzon L."/>
            <person name="Mandel J.R."/>
            <person name="Marage G."/>
            <person name="Marchand G."/>
            <person name="Marquand E."/>
            <person name="Bret-Mestries E."/>
            <person name="Morien E."/>
            <person name="Nambeesan S."/>
            <person name="Nguyen T."/>
            <person name="Pegot-Espagnet P."/>
            <person name="Pouilly N."/>
            <person name="Raftis F."/>
            <person name="Sallet E."/>
            <person name="Schiex T."/>
            <person name="Thomas J."/>
            <person name="Vandecasteele C."/>
            <person name="Vares D."/>
            <person name="Vear F."/>
            <person name="Vautrin S."/>
            <person name="Crespi M."/>
            <person name="Mangin B."/>
            <person name="Burke J.M."/>
            <person name="Salse J."/>
            <person name="Munos S."/>
            <person name="Vincourt P."/>
            <person name="Rieseberg L.H."/>
            <person name="Langlade N.B."/>
        </authorList>
    </citation>
    <scope>NUCLEOTIDE SEQUENCE</scope>
    <source>
        <tissue evidence="2">Leaves</tissue>
    </source>
</reference>
<accession>A0A9K3HZ21</accession>
<reference evidence="2" key="2">
    <citation type="submission" date="2020-06" db="EMBL/GenBank/DDBJ databases">
        <title>Helianthus annuus Genome sequencing and assembly Release 2.</title>
        <authorList>
            <person name="Gouzy J."/>
            <person name="Langlade N."/>
            <person name="Munos S."/>
        </authorList>
    </citation>
    <scope>NUCLEOTIDE SEQUENCE</scope>
    <source>
        <tissue evidence="2">Leaves</tissue>
    </source>
</reference>
<protein>
    <submittedName>
        <fullName evidence="2">Leucine-rich repeat domain superfamily, F-box-like domain superfamily</fullName>
    </submittedName>
</protein>
<dbReference type="Pfam" id="PF00646">
    <property type="entry name" value="F-box"/>
    <property type="match status" value="1"/>
</dbReference>
<keyword evidence="3" id="KW-1185">Reference proteome</keyword>
<dbReference type="AlphaFoldDB" id="A0A9K3HZ21"/>
<dbReference type="Proteomes" id="UP000215914">
    <property type="component" value="Unassembled WGS sequence"/>
</dbReference>
<dbReference type="InterPro" id="IPR036047">
    <property type="entry name" value="F-box-like_dom_sf"/>
</dbReference>
<dbReference type="PANTHER" id="PTHR31639">
    <property type="entry name" value="F-BOX PROTEIN-LIKE"/>
    <property type="match status" value="1"/>
</dbReference>
<evidence type="ECO:0000259" key="1">
    <source>
        <dbReference type="Pfam" id="PF00646"/>
    </source>
</evidence>
<dbReference type="Gramene" id="mRNA:HanXRQr2_Chr10g0449771">
    <property type="protein sequence ID" value="mRNA:HanXRQr2_Chr10g0449771"/>
    <property type="gene ID" value="HanXRQr2_Chr10g0449771"/>
</dbReference>
<dbReference type="InterPro" id="IPR001810">
    <property type="entry name" value="F-box_dom"/>
</dbReference>
<sequence length="266" mass="31594">MVYLKLIFTSMIQQKHPEMKAQRLDIITTLPQIIIETILRFLPIEEAARTSILSREWRYKWTTIPKLVFLEDSVKEPNEERRLSSQKQMSDLECDLLLHQGPIQEFTLTTMNAPDTCFEIDQIILHLSRNHTVLKFRLDLDVFRLPLSLFSLHQLTDLSLYRCQIKHIPVFNRFGSLTSLSLEKVWISMESLLHLLSLCPSFTLDGRILGGYNTATIMEFFKCFPEIEHLTSSRYLTEVHYFYTHYRYFKEKEIYKHFCFNHCFGI</sequence>
<dbReference type="PANTHER" id="PTHR31639:SF315">
    <property type="entry name" value="LEUCINE-RICH REPEAT DOMAIN SUPERFAMILY, F-BOX-LIKE DOMAIN SUPERFAMILY"/>
    <property type="match status" value="1"/>
</dbReference>
<proteinExistence type="predicted"/>
<dbReference type="SUPFAM" id="SSF52058">
    <property type="entry name" value="L domain-like"/>
    <property type="match status" value="1"/>
</dbReference>
<feature type="domain" description="F-box" evidence="1">
    <location>
        <begin position="29"/>
        <end position="64"/>
    </location>
</feature>
<evidence type="ECO:0000313" key="3">
    <source>
        <dbReference type="Proteomes" id="UP000215914"/>
    </source>
</evidence>
<evidence type="ECO:0000313" key="2">
    <source>
        <dbReference type="EMBL" id="KAF5787168.1"/>
    </source>
</evidence>
<name>A0A9K3HZ21_HELAN</name>
<comment type="caution">
    <text evidence="2">The sequence shown here is derived from an EMBL/GenBank/DDBJ whole genome shotgun (WGS) entry which is preliminary data.</text>
</comment>
<organism evidence="2 3">
    <name type="scientific">Helianthus annuus</name>
    <name type="common">Common sunflower</name>
    <dbReference type="NCBI Taxonomy" id="4232"/>
    <lineage>
        <taxon>Eukaryota</taxon>
        <taxon>Viridiplantae</taxon>
        <taxon>Streptophyta</taxon>
        <taxon>Embryophyta</taxon>
        <taxon>Tracheophyta</taxon>
        <taxon>Spermatophyta</taxon>
        <taxon>Magnoliopsida</taxon>
        <taxon>eudicotyledons</taxon>
        <taxon>Gunneridae</taxon>
        <taxon>Pentapetalae</taxon>
        <taxon>asterids</taxon>
        <taxon>campanulids</taxon>
        <taxon>Asterales</taxon>
        <taxon>Asteraceae</taxon>
        <taxon>Asteroideae</taxon>
        <taxon>Heliantheae alliance</taxon>
        <taxon>Heliantheae</taxon>
        <taxon>Helianthus</taxon>
    </lineage>
</organism>
<dbReference type="EMBL" id="MNCJ02000325">
    <property type="protein sequence ID" value="KAF5787168.1"/>
    <property type="molecule type" value="Genomic_DNA"/>
</dbReference>